<keyword evidence="5" id="KW-0812">Transmembrane</keyword>
<evidence type="ECO:0000256" key="6">
    <source>
        <dbReference type="ARBA" id="ARBA00023136"/>
    </source>
</evidence>
<dbReference type="GO" id="GO:0015288">
    <property type="term" value="F:porin activity"/>
    <property type="evidence" value="ECO:0007669"/>
    <property type="project" value="TreeGrafter"/>
</dbReference>
<dbReference type="EMBL" id="SNXR01000011">
    <property type="protein sequence ID" value="TDP60679.1"/>
    <property type="molecule type" value="Genomic_DNA"/>
</dbReference>
<keyword evidence="3" id="KW-0813">Transport</keyword>
<keyword evidence="6" id="KW-0472">Membrane</keyword>
<dbReference type="Gene3D" id="1.20.1600.10">
    <property type="entry name" value="Outer membrane efflux proteins (OEP)"/>
    <property type="match status" value="1"/>
</dbReference>
<proteinExistence type="inferred from homology"/>
<evidence type="ECO:0000256" key="7">
    <source>
        <dbReference type="ARBA" id="ARBA00023237"/>
    </source>
</evidence>
<keyword evidence="7" id="KW-0998">Cell outer membrane</keyword>
<name>A0A4R6QGK9_9FLAO</name>
<gene>
    <name evidence="8" type="ORF">BC748_0275</name>
</gene>
<dbReference type="OrthoDB" id="9771205at2"/>
<evidence type="ECO:0000256" key="5">
    <source>
        <dbReference type="ARBA" id="ARBA00022692"/>
    </source>
</evidence>
<evidence type="ECO:0000256" key="3">
    <source>
        <dbReference type="ARBA" id="ARBA00022448"/>
    </source>
</evidence>
<sequence length="435" mass="49137">MKFKPLYIILILIGFAIKTNAQELLKLEDAVKIALENNYEIKLAKNDLKIDETNNYIGNAGMLPSINANITDNNTVLDTKQTQGDGTERELNNAKNMNLSYGVSLDWTVFDGLRMFARKEQLNILQKQGEAELKLAILTKIGDVYLSYFDLVQQQQQLKALDTAIVISNERVRTAQNRYSIGKASKLEVLNAQVDLNADKSLQLKQQELFKNAKITLNQILARDVQTDFTVTEETTIDKNLNFQELKDSSSSQNPQLQAQLLAKNSAEQQLKQVKAGRYPTLRITSGYNFTRSEASLGFITQSSGKGFNYGFAATVPIFNGSQQNRNEKIAKIQVENATLILEQQKLNLETQLNTSYQSYLINLELIKVEEKNLEIAEQNLDITLSKFKIGTITPIEFRTAQQNFIDAKVRYSNVLYLTKIHEISLKELAGNLSF</sequence>
<dbReference type="GO" id="GO:0009279">
    <property type="term" value="C:cell outer membrane"/>
    <property type="evidence" value="ECO:0007669"/>
    <property type="project" value="UniProtKB-SubCell"/>
</dbReference>
<dbReference type="Pfam" id="PF02321">
    <property type="entry name" value="OEP"/>
    <property type="match status" value="2"/>
</dbReference>
<evidence type="ECO:0000313" key="9">
    <source>
        <dbReference type="Proteomes" id="UP000295260"/>
    </source>
</evidence>
<evidence type="ECO:0000256" key="2">
    <source>
        <dbReference type="ARBA" id="ARBA00007613"/>
    </source>
</evidence>
<comment type="subcellular location">
    <subcellularLocation>
        <location evidence="1">Cell outer membrane</location>
    </subcellularLocation>
</comment>
<evidence type="ECO:0000313" key="8">
    <source>
        <dbReference type="EMBL" id="TDP60679.1"/>
    </source>
</evidence>
<dbReference type="SUPFAM" id="SSF56954">
    <property type="entry name" value="Outer membrane efflux proteins (OEP)"/>
    <property type="match status" value="1"/>
</dbReference>
<keyword evidence="4" id="KW-1134">Transmembrane beta strand</keyword>
<dbReference type="Proteomes" id="UP000295260">
    <property type="component" value="Unassembled WGS sequence"/>
</dbReference>
<comment type="similarity">
    <text evidence="2">Belongs to the outer membrane factor (OMF) (TC 1.B.17) family.</text>
</comment>
<protein>
    <submittedName>
        <fullName evidence="8">Outer membrane protein TolC</fullName>
    </submittedName>
</protein>
<dbReference type="PANTHER" id="PTHR30026">
    <property type="entry name" value="OUTER MEMBRANE PROTEIN TOLC"/>
    <property type="match status" value="1"/>
</dbReference>
<keyword evidence="9" id="KW-1185">Reference proteome</keyword>
<organism evidence="8 9">
    <name type="scientific">Flavobacterium dankookense</name>
    <dbReference type="NCBI Taxonomy" id="706186"/>
    <lineage>
        <taxon>Bacteria</taxon>
        <taxon>Pseudomonadati</taxon>
        <taxon>Bacteroidota</taxon>
        <taxon>Flavobacteriia</taxon>
        <taxon>Flavobacteriales</taxon>
        <taxon>Flavobacteriaceae</taxon>
        <taxon>Flavobacterium</taxon>
    </lineage>
</organism>
<dbReference type="PANTHER" id="PTHR30026:SF20">
    <property type="entry name" value="OUTER MEMBRANE PROTEIN TOLC"/>
    <property type="match status" value="1"/>
</dbReference>
<dbReference type="GO" id="GO:1990281">
    <property type="term" value="C:efflux pump complex"/>
    <property type="evidence" value="ECO:0007669"/>
    <property type="project" value="TreeGrafter"/>
</dbReference>
<reference evidence="8 9" key="1">
    <citation type="submission" date="2019-03" db="EMBL/GenBank/DDBJ databases">
        <title>Genomic Encyclopedia of Archaeal and Bacterial Type Strains, Phase II (KMG-II): from individual species to whole genera.</title>
        <authorList>
            <person name="Goeker M."/>
        </authorList>
    </citation>
    <scope>NUCLEOTIDE SEQUENCE [LARGE SCALE GENOMIC DNA]</scope>
    <source>
        <strain evidence="8 9">DSM 25687</strain>
    </source>
</reference>
<dbReference type="AlphaFoldDB" id="A0A4R6QGK9"/>
<dbReference type="GO" id="GO:0015562">
    <property type="term" value="F:efflux transmembrane transporter activity"/>
    <property type="evidence" value="ECO:0007669"/>
    <property type="project" value="InterPro"/>
</dbReference>
<comment type="caution">
    <text evidence="8">The sequence shown here is derived from an EMBL/GenBank/DDBJ whole genome shotgun (WGS) entry which is preliminary data.</text>
</comment>
<evidence type="ECO:0000256" key="4">
    <source>
        <dbReference type="ARBA" id="ARBA00022452"/>
    </source>
</evidence>
<dbReference type="InterPro" id="IPR003423">
    <property type="entry name" value="OMP_efflux"/>
</dbReference>
<dbReference type="RefSeq" id="WP_133531650.1">
    <property type="nucleotide sequence ID" value="NZ_SNXR01000011.1"/>
</dbReference>
<evidence type="ECO:0000256" key="1">
    <source>
        <dbReference type="ARBA" id="ARBA00004442"/>
    </source>
</evidence>
<dbReference type="InterPro" id="IPR051906">
    <property type="entry name" value="TolC-like"/>
</dbReference>
<accession>A0A4R6QGK9</accession>